<organism evidence="1 2">
    <name type="scientific">Enterobius vermicularis</name>
    <name type="common">Human pinworm</name>
    <dbReference type="NCBI Taxonomy" id="51028"/>
    <lineage>
        <taxon>Eukaryota</taxon>
        <taxon>Metazoa</taxon>
        <taxon>Ecdysozoa</taxon>
        <taxon>Nematoda</taxon>
        <taxon>Chromadorea</taxon>
        <taxon>Rhabditida</taxon>
        <taxon>Spirurina</taxon>
        <taxon>Oxyuridomorpha</taxon>
        <taxon>Oxyuroidea</taxon>
        <taxon>Oxyuridae</taxon>
        <taxon>Enterobius</taxon>
    </lineage>
</organism>
<sequence>MTPLQSKIFRFFERSDCSGCFRLFGGTTQTTTAAVAPTTSETVTTTAPLLFGSTATPAPLFGVGQNITTASPQPSVAAGVVTTAAPLFPSLATPSVPAATATTWSAGLPLQQVSSLPTATAPPTITTTSTTGALYICFRPVTTAAPATVPSLFGFARTQPTTSVSSTVTTSSSSFPPASVIPADSTQRTTTAPAVTAVSIAPSTTVATTTTLGGVVTSTASNVVKLVTKPMQFTQIEQLLNRLTLDVETQERLFMNQVLELNAYDRVLLDYLAQQQSELDAVVTELEKSLGLDDWTEMNPIGLPDPSMATQADIQRQAMYDFSRKYFFYLLSVVLFLCI</sequence>
<dbReference type="GO" id="GO:0006405">
    <property type="term" value="P:RNA export from nucleus"/>
    <property type="evidence" value="ECO:0007669"/>
    <property type="project" value="TreeGrafter"/>
</dbReference>
<proteinExistence type="predicted"/>
<dbReference type="AlphaFoldDB" id="A0A3P6IFM4"/>
<reference evidence="1 2" key="1">
    <citation type="submission" date="2018-10" db="EMBL/GenBank/DDBJ databases">
        <authorList>
            <consortium name="Pathogen Informatics"/>
        </authorList>
    </citation>
    <scope>NUCLEOTIDE SEQUENCE [LARGE SCALE GENOMIC DNA]</scope>
</reference>
<gene>
    <name evidence="1" type="ORF">EVEC_LOCUS7849</name>
</gene>
<dbReference type="PANTHER" id="PTHR12084">
    <property type="entry name" value="NUCLEAR PORE GLYCOPROTEIN P62-RELATED"/>
    <property type="match status" value="1"/>
</dbReference>
<dbReference type="Proteomes" id="UP000274131">
    <property type="component" value="Unassembled WGS sequence"/>
</dbReference>
<evidence type="ECO:0008006" key="3">
    <source>
        <dbReference type="Google" id="ProtNLM"/>
    </source>
</evidence>
<dbReference type="PANTHER" id="PTHR12084:SF0">
    <property type="entry name" value="NUCLEAR PORE GLYCOPROTEIN P62"/>
    <property type="match status" value="1"/>
</dbReference>
<evidence type="ECO:0000313" key="1">
    <source>
        <dbReference type="EMBL" id="VDD93098.1"/>
    </source>
</evidence>
<dbReference type="GO" id="GO:0006606">
    <property type="term" value="P:protein import into nucleus"/>
    <property type="evidence" value="ECO:0007669"/>
    <property type="project" value="TreeGrafter"/>
</dbReference>
<accession>A0A3P6IFM4</accession>
<dbReference type="GO" id="GO:0044613">
    <property type="term" value="C:nuclear pore central transport channel"/>
    <property type="evidence" value="ECO:0007669"/>
    <property type="project" value="TreeGrafter"/>
</dbReference>
<dbReference type="STRING" id="51028.A0A3P6IFM4"/>
<dbReference type="GO" id="GO:0017056">
    <property type="term" value="F:structural constituent of nuclear pore"/>
    <property type="evidence" value="ECO:0007669"/>
    <property type="project" value="InterPro"/>
</dbReference>
<name>A0A3P6IFM4_ENTVE</name>
<dbReference type="EMBL" id="UXUI01009124">
    <property type="protein sequence ID" value="VDD93098.1"/>
    <property type="molecule type" value="Genomic_DNA"/>
</dbReference>
<protein>
    <recommendedName>
        <fullName evidence="3">Nsp1_C domain-containing protein</fullName>
    </recommendedName>
</protein>
<dbReference type="GO" id="GO:0005543">
    <property type="term" value="F:phospholipid binding"/>
    <property type="evidence" value="ECO:0007669"/>
    <property type="project" value="TreeGrafter"/>
</dbReference>
<dbReference type="InterPro" id="IPR026010">
    <property type="entry name" value="NSP1/NUP62"/>
</dbReference>
<dbReference type="OrthoDB" id="344345at2759"/>
<evidence type="ECO:0000313" key="2">
    <source>
        <dbReference type="Proteomes" id="UP000274131"/>
    </source>
</evidence>
<keyword evidence="2" id="KW-1185">Reference proteome</keyword>